<dbReference type="InterPro" id="IPR046336">
    <property type="entry name" value="Lon_prtase_N_sf"/>
</dbReference>
<dbReference type="PROSITE" id="PS51787">
    <property type="entry name" value="LON_N"/>
    <property type="match status" value="1"/>
</dbReference>
<protein>
    <submittedName>
        <fullName evidence="2">ATP-dependent Lon protease domain-containing protein</fullName>
    </submittedName>
</protein>
<evidence type="ECO:0000259" key="1">
    <source>
        <dbReference type="PROSITE" id="PS51787"/>
    </source>
</evidence>
<dbReference type="Pfam" id="PF02190">
    <property type="entry name" value="LON_substr_bdg"/>
    <property type="match status" value="1"/>
</dbReference>
<sequence length="227" mass="24495">MQVGNARYLKPGDLPDSIAVFPLTGALLLPTGQLPLNIFEPRYLAMFDAALAGNRLIGMVQPALGDNDATAGDKTGDPHLAPVGCIGRITSFAETGDGRYIVSLTGVCRFRLLGEKMTHEPFRSFRIAPFISDLSARDEEDAVDRGALLSAFRAYLDANKLEADWESVERASNLTLVNSLAMMSPFGPAEKQALLEAPDLKTRAETLIAITEIVLARVFGDSDTVLQ</sequence>
<dbReference type="InterPro" id="IPR015947">
    <property type="entry name" value="PUA-like_sf"/>
</dbReference>
<accession>A0A0B4X4Z6</accession>
<dbReference type="KEGG" id="rga:RGR602_CH03896"/>
<dbReference type="HOGENOM" id="CLU_048359_2_1_5"/>
<dbReference type="RefSeq" id="WP_039846423.1">
    <property type="nucleotide sequence ID" value="NZ_CP006877.1"/>
</dbReference>
<dbReference type="PANTHER" id="PTHR46732">
    <property type="entry name" value="ATP-DEPENDENT PROTEASE LA (LON) DOMAIN PROTEIN"/>
    <property type="match status" value="1"/>
</dbReference>
<dbReference type="SUPFAM" id="SSF88697">
    <property type="entry name" value="PUA domain-like"/>
    <property type="match status" value="1"/>
</dbReference>
<dbReference type="GO" id="GO:0006508">
    <property type="term" value="P:proteolysis"/>
    <property type="evidence" value="ECO:0007669"/>
    <property type="project" value="UniProtKB-KW"/>
</dbReference>
<evidence type="ECO:0000313" key="3">
    <source>
        <dbReference type="Proteomes" id="UP000031368"/>
    </source>
</evidence>
<dbReference type="InterPro" id="IPR003111">
    <property type="entry name" value="Lon_prtase_N"/>
</dbReference>
<keyword evidence="2" id="KW-0378">Hydrolase</keyword>
<dbReference type="EMBL" id="CP006877">
    <property type="protein sequence ID" value="AJD43194.1"/>
    <property type="molecule type" value="Genomic_DNA"/>
</dbReference>
<dbReference type="SMART" id="SM00464">
    <property type="entry name" value="LON"/>
    <property type="match status" value="1"/>
</dbReference>
<keyword evidence="3" id="KW-1185">Reference proteome</keyword>
<keyword evidence="2" id="KW-0645">Protease</keyword>
<name>A0A0B4X4Z6_9HYPH</name>
<evidence type="ECO:0000313" key="2">
    <source>
        <dbReference type="EMBL" id="AJD43194.1"/>
    </source>
</evidence>
<proteinExistence type="predicted"/>
<dbReference type="PANTHER" id="PTHR46732:SF8">
    <property type="entry name" value="ATP-DEPENDENT PROTEASE LA (LON) DOMAIN PROTEIN"/>
    <property type="match status" value="1"/>
</dbReference>
<dbReference type="AlphaFoldDB" id="A0A0B4X4Z6"/>
<dbReference type="Proteomes" id="UP000031368">
    <property type="component" value="Chromosome"/>
</dbReference>
<gene>
    <name evidence="2" type="ORF">RGR602_CH03896</name>
</gene>
<dbReference type="Gene3D" id="2.30.130.40">
    <property type="entry name" value="LON domain-like"/>
    <property type="match status" value="1"/>
</dbReference>
<dbReference type="GO" id="GO:0008233">
    <property type="term" value="F:peptidase activity"/>
    <property type="evidence" value="ECO:0007669"/>
    <property type="project" value="UniProtKB-KW"/>
</dbReference>
<organism evidence="2 3">
    <name type="scientific">Rhizobium gallicum bv. gallicum R602sp</name>
    <dbReference type="NCBI Taxonomy" id="1041138"/>
    <lineage>
        <taxon>Bacteria</taxon>
        <taxon>Pseudomonadati</taxon>
        <taxon>Pseudomonadota</taxon>
        <taxon>Alphaproteobacteria</taxon>
        <taxon>Hyphomicrobiales</taxon>
        <taxon>Rhizobiaceae</taxon>
        <taxon>Rhizobium/Agrobacterium group</taxon>
        <taxon>Rhizobium</taxon>
    </lineage>
</organism>
<feature type="domain" description="Lon N-terminal" evidence="1">
    <location>
        <begin position="18"/>
        <end position="215"/>
    </location>
</feature>
<reference evidence="2 3" key="1">
    <citation type="submission" date="2013-11" db="EMBL/GenBank/DDBJ databases">
        <title>Complete genome sequence of Rhizobium gallicum bv. gallicum R602.</title>
        <authorList>
            <person name="Bustos P."/>
            <person name="Santamaria R.I."/>
            <person name="Lozano L."/>
            <person name="Acosta J.L."/>
            <person name="Ormeno-Orrillo E."/>
            <person name="Rogel M.A."/>
            <person name="Romero D."/>
            <person name="Cevallos M.A."/>
            <person name="Martinez-Romero E."/>
            <person name="Gonzalez V."/>
        </authorList>
    </citation>
    <scope>NUCLEOTIDE SEQUENCE [LARGE SCALE GENOMIC DNA]</scope>
    <source>
        <strain evidence="2 3">R602</strain>
    </source>
</reference>